<protein>
    <submittedName>
        <fullName evidence="3">Uncharacterized protein</fullName>
    </submittedName>
</protein>
<reference evidence="3 4" key="1">
    <citation type="submission" date="2018-08" db="EMBL/GenBank/DDBJ databases">
        <title>Genomic investigation of the strawberry pathogen Phytophthora fragariae indicates pathogenicity is determined by transcriptional variation in three key races.</title>
        <authorList>
            <person name="Adams T.M."/>
            <person name="Armitage A.D."/>
            <person name="Sobczyk M.K."/>
            <person name="Bates H.J."/>
            <person name="Dunwell J.M."/>
            <person name="Nellist C.F."/>
            <person name="Harrison R.J."/>
        </authorList>
    </citation>
    <scope>NUCLEOTIDE SEQUENCE [LARGE SCALE GENOMIC DNA]</scope>
    <source>
        <strain evidence="2 5">SCRP324</strain>
        <strain evidence="3 4">SCRP333</strain>
    </source>
</reference>
<accession>A0A6A4EX14</accession>
<name>A0A6A4EX14_9STRA</name>
<evidence type="ECO:0000313" key="2">
    <source>
        <dbReference type="EMBL" id="KAE9017586.1"/>
    </source>
</evidence>
<dbReference type="Gene3D" id="3.50.50.60">
    <property type="entry name" value="FAD/NAD(P)-binding domain"/>
    <property type="match status" value="1"/>
</dbReference>
<keyword evidence="4" id="KW-1185">Reference proteome</keyword>
<dbReference type="InterPro" id="IPR036188">
    <property type="entry name" value="FAD/NAD-bd_sf"/>
</dbReference>
<evidence type="ECO:0000256" key="1">
    <source>
        <dbReference type="SAM" id="MobiDB-lite"/>
    </source>
</evidence>
<sequence length="76" mass="8476">MMSASHGVEDQQQNKHQQSDSVIVVTEEHEILGLELANALASKDAEVKAAADEANLAVTMHQMYDMFERRMEAKFA</sequence>
<comment type="caution">
    <text evidence="3">The sequence shown here is derived from an EMBL/GenBank/DDBJ whole genome shotgun (WGS) entry which is preliminary data.</text>
</comment>
<dbReference type="EMBL" id="QXFU01000878">
    <property type="protein sequence ID" value="KAE9017586.1"/>
    <property type="molecule type" value="Genomic_DNA"/>
</dbReference>
<organism evidence="3 4">
    <name type="scientific">Phytophthora rubi</name>
    <dbReference type="NCBI Taxonomy" id="129364"/>
    <lineage>
        <taxon>Eukaryota</taxon>
        <taxon>Sar</taxon>
        <taxon>Stramenopiles</taxon>
        <taxon>Oomycota</taxon>
        <taxon>Peronosporomycetes</taxon>
        <taxon>Peronosporales</taxon>
        <taxon>Peronosporaceae</taxon>
        <taxon>Phytophthora</taxon>
    </lineage>
</organism>
<dbReference type="Proteomes" id="UP000435112">
    <property type="component" value="Unassembled WGS sequence"/>
</dbReference>
<dbReference type="Proteomes" id="UP000434957">
    <property type="component" value="Unassembled WGS sequence"/>
</dbReference>
<proteinExistence type="predicted"/>
<dbReference type="AlphaFoldDB" id="A0A6A4EX14"/>
<evidence type="ECO:0000313" key="3">
    <source>
        <dbReference type="EMBL" id="KAE9334327.1"/>
    </source>
</evidence>
<dbReference type="EMBL" id="QXFT01000861">
    <property type="protein sequence ID" value="KAE9334327.1"/>
    <property type="molecule type" value="Genomic_DNA"/>
</dbReference>
<feature type="region of interest" description="Disordered" evidence="1">
    <location>
        <begin position="1"/>
        <end position="20"/>
    </location>
</feature>
<evidence type="ECO:0000313" key="4">
    <source>
        <dbReference type="Proteomes" id="UP000434957"/>
    </source>
</evidence>
<evidence type="ECO:0000313" key="5">
    <source>
        <dbReference type="Proteomes" id="UP000435112"/>
    </source>
</evidence>
<gene>
    <name evidence="2" type="ORF">PR002_g13350</name>
    <name evidence="3" type="ORF">PR003_g13575</name>
</gene>